<evidence type="ECO:0000256" key="6">
    <source>
        <dbReference type="ARBA" id="ARBA00022679"/>
    </source>
</evidence>
<feature type="domain" description="PAC" evidence="21">
    <location>
        <begin position="622"/>
        <end position="674"/>
    </location>
</feature>
<dbReference type="SMART" id="SM00387">
    <property type="entry name" value="HATPase_c"/>
    <property type="match status" value="1"/>
</dbReference>
<dbReference type="Pfam" id="PF02518">
    <property type="entry name" value="HATPase_c"/>
    <property type="match status" value="1"/>
</dbReference>
<feature type="domain" description="HPt" evidence="22">
    <location>
        <begin position="1136"/>
        <end position="1232"/>
    </location>
</feature>
<dbReference type="InterPro" id="IPR004358">
    <property type="entry name" value="Sig_transdc_His_kin-like_C"/>
</dbReference>
<feature type="modified residue" description="4-aspartylphosphate" evidence="17">
    <location>
        <position position="990"/>
    </location>
</feature>
<dbReference type="InterPro" id="IPR003661">
    <property type="entry name" value="HisK_dim/P_dom"/>
</dbReference>
<dbReference type="GO" id="GO:0005524">
    <property type="term" value="F:ATP binding"/>
    <property type="evidence" value="ECO:0007669"/>
    <property type="project" value="UniProtKB-KW"/>
</dbReference>
<dbReference type="InterPro" id="IPR000014">
    <property type="entry name" value="PAS"/>
</dbReference>
<dbReference type="Gene3D" id="3.40.50.2300">
    <property type="match status" value="1"/>
</dbReference>
<dbReference type="CDD" id="cd00082">
    <property type="entry name" value="HisKA"/>
    <property type="match status" value="1"/>
</dbReference>
<dbReference type="Pfam" id="PF13426">
    <property type="entry name" value="PAS_9"/>
    <property type="match status" value="1"/>
</dbReference>
<dbReference type="InterPro" id="IPR029016">
    <property type="entry name" value="GAF-like_dom_sf"/>
</dbReference>
<keyword evidence="24" id="KW-1185">Reference proteome</keyword>
<feature type="domain" description="PAS" evidence="20">
    <location>
        <begin position="551"/>
        <end position="624"/>
    </location>
</feature>
<evidence type="ECO:0000256" key="9">
    <source>
        <dbReference type="ARBA" id="ARBA00022777"/>
    </source>
</evidence>
<dbReference type="InterPro" id="IPR003594">
    <property type="entry name" value="HATPase_dom"/>
</dbReference>
<evidence type="ECO:0000256" key="14">
    <source>
        <dbReference type="ARBA" id="ARBA00064003"/>
    </source>
</evidence>
<keyword evidence="4" id="KW-1003">Cell membrane</keyword>
<keyword evidence="11" id="KW-1133">Transmembrane helix</keyword>
<evidence type="ECO:0000256" key="1">
    <source>
        <dbReference type="ARBA" id="ARBA00000085"/>
    </source>
</evidence>
<dbReference type="Gene3D" id="3.30.450.40">
    <property type="match status" value="1"/>
</dbReference>
<comment type="subcellular location">
    <subcellularLocation>
        <location evidence="2">Cell membrane</location>
        <topology evidence="2">Multi-pass membrane protein</topology>
    </subcellularLocation>
</comment>
<evidence type="ECO:0000256" key="2">
    <source>
        <dbReference type="ARBA" id="ARBA00004651"/>
    </source>
</evidence>
<evidence type="ECO:0000259" key="22">
    <source>
        <dbReference type="PROSITE" id="PS50894"/>
    </source>
</evidence>
<sequence>MNNSDQKPKVSTPEHSHFKIFEDAYQATDAPTFGLDEVGNIVFWNDAMLNLTDYYPEEAVGKHYSEFIEIFYYEDTFSIEGLLQNLTGKLKDRNGYELQVRTAGTPVSFDGINHVYLSVQNITKETVHVQELVKNNILMKELFSSSREMVVVFNRKGNISFASEPFKNLVNMTDPQIKRTTFINLIPHSHRTRLLIGLKMAEESQDEHKMELTIESESQKRITDCHISYKADSKDCYRLHLFDITDKKRKELEQEVSITFAKLLQENLKIQELYEKVYLAMKLVVDMDSFLLLRLKLSGNGMYIPFYSTKTSDLSEKEEVPASEFALTMANVLNRPMFMYKEVIEKLAKQYHLKLVNVPEIWMGLPLISNNQKMGMIVVQSFSDRKAFSKPDLNLFDLATGILAAAIIRDQSQLKVRAQRAQLEAIFESGEQAIWTFNKSGMVTRYNQQFAEYIKQYSNIELMPGMMMKNIIPFAPKFVIKWGDILRRVFDGETMSFEYKFDTFLGTEQWHSISLNPVRMQSGDGEIIQEIAGVTQNITQRKKMEIHIADSEELFRNIFETLQDVYFRTDLNGNFTLISPSVTDMLGVEQSEIIDKHVTEYYISESDLSRLMKILAIKGAVKNHESIVRNKKGEVRYILSNFRLIYGKDMKPSGVEGLARDITPIKQSEHELREAKDLAEKSLEVKRQFLSNMSHEIRTPMNGVIGMVDLLSTTSLSQEQRKYVSTIKRSSEILLNILNDILDLSKIEAGKMELRPLPIDIRVTISKLIALFHQNAKNKNTQLSSHVGNTVPQVILADETRLLQILSNLTSNAIKFTEDGTVTINVNGVQKFNGVYTLMFDVIDTGCGISKNGQAQLFKQFSQVEDSYKRTKGGTGLGLSISQELCNMMDGDIGVESELQVGSTFWFTIEVKEVNHLPPTNNNLESKELFSQKISSIQPNVLVVDDNSVNIMVAESILKKAGCKTSAANSGFKALELLQSGNVYDIIFMDIQMPKMNGMETTQRIHQQFPDFKTPIIAMTAFTLVEEQNEFLKAGMDDFLPKPIKAFDLLNKVEEIMRGSFNTTKEEKVETVSKIVEETKDIEGSENVSEDAFEDVTEETIEEEQEEAPRTDQVLDEHGHIIVDYAVTAELAKYGGMEIIHLSFEDFFMEGDALIHELVEAKSKNSIDDIKSIMHTFKGTAATLGIIKLSEKAKHSEQKLKTNDTTNMHEDVDDVFSLYNEIKTAYLNNLGE</sequence>
<dbReference type="FunFam" id="3.30.565.10:FF:000010">
    <property type="entry name" value="Sensor histidine kinase RcsC"/>
    <property type="match status" value="1"/>
</dbReference>
<dbReference type="PROSITE" id="PS50112">
    <property type="entry name" value="PAS"/>
    <property type="match status" value="2"/>
</dbReference>
<evidence type="ECO:0000256" key="4">
    <source>
        <dbReference type="ARBA" id="ARBA00022475"/>
    </source>
</evidence>
<dbReference type="PROSITE" id="PS50894">
    <property type="entry name" value="HPT"/>
    <property type="match status" value="1"/>
</dbReference>
<dbReference type="SUPFAM" id="SSF52172">
    <property type="entry name" value="CheY-like"/>
    <property type="match status" value="1"/>
</dbReference>
<dbReference type="CDD" id="cd00130">
    <property type="entry name" value="PAS"/>
    <property type="match status" value="2"/>
</dbReference>
<dbReference type="AlphaFoldDB" id="A0A7X9P0N6"/>
<dbReference type="SMART" id="SM00388">
    <property type="entry name" value="HisKA"/>
    <property type="match status" value="1"/>
</dbReference>
<dbReference type="InterPro" id="IPR013767">
    <property type="entry name" value="PAS_fold"/>
</dbReference>
<keyword evidence="13" id="KW-0472">Membrane</keyword>
<evidence type="ECO:0000256" key="17">
    <source>
        <dbReference type="PROSITE-ProRule" id="PRU00169"/>
    </source>
</evidence>
<dbReference type="EC" id="2.7.13.3" evidence="3"/>
<evidence type="ECO:0000256" key="5">
    <source>
        <dbReference type="ARBA" id="ARBA00022553"/>
    </source>
</evidence>
<dbReference type="InterPro" id="IPR036097">
    <property type="entry name" value="HisK_dim/P_sf"/>
</dbReference>
<dbReference type="SUPFAM" id="SSF55874">
    <property type="entry name" value="ATPase domain of HSP90 chaperone/DNA topoisomerase II/histidine kinase"/>
    <property type="match status" value="1"/>
</dbReference>
<reference evidence="23 24" key="1">
    <citation type="submission" date="2020-04" db="EMBL/GenBank/DDBJ databases">
        <title>Flammeovirga sp. SR4, a novel species isolated from seawater.</title>
        <authorList>
            <person name="Wang X."/>
        </authorList>
    </citation>
    <scope>NUCLEOTIDE SEQUENCE [LARGE SCALE GENOMIC DNA]</scope>
    <source>
        <strain evidence="23 24">ATCC 23126</strain>
    </source>
</reference>
<dbReference type="Pfam" id="PF00989">
    <property type="entry name" value="PAS"/>
    <property type="match status" value="2"/>
</dbReference>
<evidence type="ECO:0000259" key="19">
    <source>
        <dbReference type="PROSITE" id="PS50110"/>
    </source>
</evidence>
<dbReference type="PROSITE" id="PS50109">
    <property type="entry name" value="HIS_KIN"/>
    <property type="match status" value="1"/>
</dbReference>
<dbReference type="NCBIfam" id="TIGR00229">
    <property type="entry name" value="sensory_box"/>
    <property type="match status" value="2"/>
</dbReference>
<feature type="domain" description="Response regulatory" evidence="19">
    <location>
        <begin position="940"/>
        <end position="1057"/>
    </location>
</feature>
<keyword evidence="6" id="KW-0808">Transferase</keyword>
<keyword evidence="8" id="KW-0547">Nucleotide-binding</keyword>
<dbReference type="InterPro" id="IPR008207">
    <property type="entry name" value="Sig_transdc_His_kin_Hpt_dom"/>
</dbReference>
<dbReference type="PRINTS" id="PR00344">
    <property type="entry name" value="BCTRLSENSOR"/>
</dbReference>
<dbReference type="CDD" id="cd16922">
    <property type="entry name" value="HATPase_EvgS-ArcB-TorS-like"/>
    <property type="match status" value="1"/>
</dbReference>
<evidence type="ECO:0000259" key="20">
    <source>
        <dbReference type="PROSITE" id="PS50112"/>
    </source>
</evidence>
<dbReference type="Gene3D" id="1.10.287.130">
    <property type="match status" value="1"/>
</dbReference>
<dbReference type="GO" id="GO:0000155">
    <property type="term" value="F:phosphorelay sensor kinase activity"/>
    <property type="evidence" value="ECO:0007669"/>
    <property type="project" value="InterPro"/>
</dbReference>
<feature type="domain" description="PAS" evidence="20">
    <location>
        <begin position="17"/>
        <end position="90"/>
    </location>
</feature>
<comment type="subunit">
    <text evidence="14">At low DSF concentrations, interacts with RpfF.</text>
</comment>
<evidence type="ECO:0000313" key="24">
    <source>
        <dbReference type="Proteomes" id="UP000576082"/>
    </source>
</evidence>
<dbReference type="Gene3D" id="3.30.450.20">
    <property type="entry name" value="PAS domain"/>
    <property type="match status" value="4"/>
</dbReference>
<evidence type="ECO:0000256" key="16">
    <source>
        <dbReference type="PROSITE-ProRule" id="PRU00110"/>
    </source>
</evidence>
<dbReference type="Pfam" id="PF01627">
    <property type="entry name" value="Hpt"/>
    <property type="match status" value="1"/>
</dbReference>
<evidence type="ECO:0000256" key="10">
    <source>
        <dbReference type="ARBA" id="ARBA00022840"/>
    </source>
</evidence>
<proteinExistence type="predicted"/>
<comment type="catalytic activity">
    <reaction evidence="1">
        <text>ATP + protein L-histidine = ADP + protein N-phospho-L-histidine.</text>
        <dbReference type="EC" id="2.7.13.3"/>
    </reaction>
</comment>
<evidence type="ECO:0000259" key="21">
    <source>
        <dbReference type="PROSITE" id="PS50113"/>
    </source>
</evidence>
<dbReference type="GO" id="GO:0006355">
    <property type="term" value="P:regulation of DNA-templated transcription"/>
    <property type="evidence" value="ECO:0007669"/>
    <property type="project" value="InterPro"/>
</dbReference>
<evidence type="ECO:0000256" key="12">
    <source>
        <dbReference type="ARBA" id="ARBA00023012"/>
    </source>
</evidence>
<dbReference type="InterPro" id="IPR000700">
    <property type="entry name" value="PAS-assoc_C"/>
</dbReference>
<dbReference type="Pfam" id="PF00072">
    <property type="entry name" value="Response_reg"/>
    <property type="match status" value="1"/>
</dbReference>
<dbReference type="PANTHER" id="PTHR45339:SF1">
    <property type="entry name" value="HYBRID SIGNAL TRANSDUCTION HISTIDINE KINASE J"/>
    <property type="match status" value="1"/>
</dbReference>
<dbReference type="SUPFAM" id="SSF55781">
    <property type="entry name" value="GAF domain-like"/>
    <property type="match status" value="1"/>
</dbReference>
<name>A0A7X9P0N6_9BACT</name>
<dbReference type="InterPro" id="IPR035965">
    <property type="entry name" value="PAS-like_dom_sf"/>
</dbReference>
<organism evidence="23 24">
    <name type="scientific">Flammeovirga aprica JL-4</name>
    <dbReference type="NCBI Taxonomy" id="694437"/>
    <lineage>
        <taxon>Bacteria</taxon>
        <taxon>Pseudomonadati</taxon>
        <taxon>Bacteroidota</taxon>
        <taxon>Cytophagia</taxon>
        <taxon>Cytophagales</taxon>
        <taxon>Flammeovirgaceae</taxon>
        <taxon>Flammeovirga</taxon>
    </lineage>
</organism>
<accession>A0A7X9P0N6</accession>
<dbReference type="PANTHER" id="PTHR45339">
    <property type="entry name" value="HYBRID SIGNAL TRANSDUCTION HISTIDINE KINASE J"/>
    <property type="match status" value="1"/>
</dbReference>
<evidence type="ECO:0000256" key="8">
    <source>
        <dbReference type="ARBA" id="ARBA00022741"/>
    </source>
</evidence>
<dbReference type="InterPro" id="IPR011006">
    <property type="entry name" value="CheY-like_superfamily"/>
</dbReference>
<feature type="domain" description="PAC" evidence="21">
    <location>
        <begin position="495"/>
        <end position="550"/>
    </location>
</feature>
<dbReference type="CDD" id="cd17546">
    <property type="entry name" value="REC_hyHK_CKI1_RcsC-like"/>
    <property type="match status" value="1"/>
</dbReference>
<dbReference type="InterPro" id="IPR005467">
    <property type="entry name" value="His_kinase_dom"/>
</dbReference>
<keyword evidence="12" id="KW-0902">Two-component regulatory system</keyword>
<dbReference type="EMBL" id="JABANE010000008">
    <property type="protein sequence ID" value="NME67160.1"/>
    <property type="molecule type" value="Genomic_DNA"/>
</dbReference>
<protein>
    <recommendedName>
        <fullName evidence="15">Sensory/regulatory protein RpfC</fullName>
        <ecNumber evidence="3">2.7.13.3</ecNumber>
    </recommendedName>
</protein>
<evidence type="ECO:0000256" key="11">
    <source>
        <dbReference type="ARBA" id="ARBA00022989"/>
    </source>
</evidence>
<feature type="modified residue" description="Phosphohistidine" evidence="16">
    <location>
        <position position="1175"/>
    </location>
</feature>
<feature type="domain" description="Histidine kinase" evidence="18">
    <location>
        <begin position="692"/>
        <end position="913"/>
    </location>
</feature>
<dbReference type="Pfam" id="PF00512">
    <property type="entry name" value="HisKA"/>
    <property type="match status" value="1"/>
</dbReference>
<evidence type="ECO:0000256" key="3">
    <source>
        <dbReference type="ARBA" id="ARBA00012438"/>
    </source>
</evidence>
<evidence type="ECO:0000313" key="23">
    <source>
        <dbReference type="EMBL" id="NME67160.1"/>
    </source>
</evidence>
<dbReference type="SUPFAM" id="SSF47384">
    <property type="entry name" value="Homodimeric domain of signal transducing histidine kinase"/>
    <property type="match status" value="1"/>
</dbReference>
<dbReference type="PROSITE" id="PS50113">
    <property type="entry name" value="PAC"/>
    <property type="match status" value="2"/>
</dbReference>
<dbReference type="RefSeq" id="WP_169655306.1">
    <property type="nucleotide sequence ID" value="NZ_JABANE010000008.1"/>
</dbReference>
<keyword evidence="7" id="KW-0812">Transmembrane</keyword>
<dbReference type="SMART" id="SM00448">
    <property type="entry name" value="REC"/>
    <property type="match status" value="1"/>
</dbReference>
<dbReference type="GO" id="GO:0005886">
    <property type="term" value="C:plasma membrane"/>
    <property type="evidence" value="ECO:0007669"/>
    <property type="project" value="UniProtKB-SubCell"/>
</dbReference>
<dbReference type="PROSITE" id="PS50110">
    <property type="entry name" value="RESPONSE_REGULATORY"/>
    <property type="match status" value="1"/>
</dbReference>
<gene>
    <name evidence="23" type="ORF">HHU12_04195</name>
</gene>
<dbReference type="InterPro" id="IPR001789">
    <property type="entry name" value="Sig_transdc_resp-reg_receiver"/>
</dbReference>
<dbReference type="Gene3D" id="3.30.565.10">
    <property type="entry name" value="Histidine kinase-like ATPase, C-terminal domain"/>
    <property type="match status" value="1"/>
</dbReference>
<dbReference type="InterPro" id="IPR036641">
    <property type="entry name" value="HPT_dom_sf"/>
</dbReference>
<evidence type="ECO:0000256" key="15">
    <source>
        <dbReference type="ARBA" id="ARBA00068150"/>
    </source>
</evidence>
<keyword evidence="10" id="KW-0067">ATP-binding</keyword>
<dbReference type="SMART" id="SM00091">
    <property type="entry name" value="PAS"/>
    <property type="match status" value="4"/>
</dbReference>
<keyword evidence="5 17" id="KW-0597">Phosphoprotein</keyword>
<dbReference type="SUPFAM" id="SSF55785">
    <property type="entry name" value="PYP-like sensor domain (PAS domain)"/>
    <property type="match status" value="4"/>
</dbReference>
<dbReference type="InterPro" id="IPR036890">
    <property type="entry name" value="HATPase_C_sf"/>
</dbReference>
<evidence type="ECO:0000256" key="7">
    <source>
        <dbReference type="ARBA" id="ARBA00022692"/>
    </source>
</evidence>
<dbReference type="SUPFAM" id="SSF47226">
    <property type="entry name" value="Histidine-containing phosphotransfer domain, HPT domain"/>
    <property type="match status" value="1"/>
</dbReference>
<comment type="caution">
    <text evidence="23">The sequence shown here is derived from an EMBL/GenBank/DDBJ whole genome shotgun (WGS) entry which is preliminary data.</text>
</comment>
<dbReference type="FunFam" id="1.10.287.130:FF:000002">
    <property type="entry name" value="Two-component osmosensing histidine kinase"/>
    <property type="match status" value="1"/>
</dbReference>
<dbReference type="Proteomes" id="UP000576082">
    <property type="component" value="Unassembled WGS sequence"/>
</dbReference>
<dbReference type="Gene3D" id="1.20.120.160">
    <property type="entry name" value="HPT domain"/>
    <property type="match status" value="1"/>
</dbReference>
<keyword evidence="9" id="KW-0418">Kinase</keyword>
<evidence type="ECO:0000256" key="13">
    <source>
        <dbReference type="ARBA" id="ARBA00023136"/>
    </source>
</evidence>
<evidence type="ECO:0000259" key="18">
    <source>
        <dbReference type="PROSITE" id="PS50109"/>
    </source>
</evidence>